<keyword evidence="4" id="KW-1185">Reference proteome</keyword>
<feature type="region of interest" description="Disordered" evidence="1">
    <location>
        <begin position="25"/>
        <end position="54"/>
    </location>
</feature>
<accession>A0A084VED4</accession>
<dbReference type="AlphaFoldDB" id="A0A084VED4"/>
<organism evidence="2">
    <name type="scientific">Anopheles sinensis</name>
    <name type="common">Mosquito</name>
    <dbReference type="NCBI Taxonomy" id="74873"/>
    <lineage>
        <taxon>Eukaryota</taxon>
        <taxon>Metazoa</taxon>
        <taxon>Ecdysozoa</taxon>
        <taxon>Arthropoda</taxon>
        <taxon>Hexapoda</taxon>
        <taxon>Insecta</taxon>
        <taxon>Pterygota</taxon>
        <taxon>Neoptera</taxon>
        <taxon>Endopterygota</taxon>
        <taxon>Diptera</taxon>
        <taxon>Nematocera</taxon>
        <taxon>Culicoidea</taxon>
        <taxon>Culicidae</taxon>
        <taxon>Anophelinae</taxon>
        <taxon>Anopheles</taxon>
    </lineage>
</organism>
<gene>
    <name evidence="2" type="ORF">ZHAS_00003452</name>
</gene>
<dbReference type="Proteomes" id="UP000030765">
    <property type="component" value="Unassembled WGS sequence"/>
</dbReference>
<reference evidence="3" key="2">
    <citation type="submission" date="2020-05" db="UniProtKB">
        <authorList>
            <consortium name="EnsemblMetazoa"/>
        </authorList>
    </citation>
    <scope>IDENTIFICATION</scope>
</reference>
<reference evidence="2 4" key="1">
    <citation type="journal article" date="2014" name="BMC Genomics">
        <title>Genome sequence of Anopheles sinensis provides insight into genetics basis of mosquito competence for malaria parasites.</title>
        <authorList>
            <person name="Zhou D."/>
            <person name="Zhang D."/>
            <person name="Ding G."/>
            <person name="Shi L."/>
            <person name="Hou Q."/>
            <person name="Ye Y."/>
            <person name="Xu Y."/>
            <person name="Zhou H."/>
            <person name="Xiong C."/>
            <person name="Li S."/>
            <person name="Yu J."/>
            <person name="Hong S."/>
            <person name="Yu X."/>
            <person name="Zou P."/>
            <person name="Chen C."/>
            <person name="Chang X."/>
            <person name="Wang W."/>
            <person name="Lv Y."/>
            <person name="Sun Y."/>
            <person name="Ma L."/>
            <person name="Shen B."/>
            <person name="Zhu C."/>
        </authorList>
    </citation>
    <scope>NUCLEOTIDE SEQUENCE [LARGE SCALE GENOMIC DNA]</scope>
</reference>
<dbReference type="EMBL" id="ATLV01012270">
    <property type="status" value="NOT_ANNOTATED_CDS"/>
    <property type="molecule type" value="Genomic_DNA"/>
</dbReference>
<evidence type="ECO:0000256" key="1">
    <source>
        <dbReference type="SAM" id="MobiDB-lite"/>
    </source>
</evidence>
<evidence type="ECO:0000313" key="3">
    <source>
        <dbReference type="EnsemblMetazoa" id="ASIC003452-PA"/>
    </source>
</evidence>
<dbReference type="EMBL" id="KE524777">
    <property type="protein sequence ID" value="KFB36328.1"/>
    <property type="molecule type" value="Genomic_DNA"/>
</dbReference>
<evidence type="ECO:0000313" key="4">
    <source>
        <dbReference type="Proteomes" id="UP000030765"/>
    </source>
</evidence>
<evidence type="ECO:0000313" key="2">
    <source>
        <dbReference type="EMBL" id="KFB36328.1"/>
    </source>
</evidence>
<sequence>MQPRPGGSQGMCQKVADRCQIYDTQRQAGSRPEADGIAQAKCPRDPSRSPVIHNSQWHGTMNELHTGKTLQSFPPAPIDKSDGSEGKRLIENTRSLPREIFLGAAISRG</sequence>
<name>A0A084VED4_ANOSI</name>
<proteinExistence type="predicted"/>
<dbReference type="EnsemblMetazoa" id="ASIC003452-RA">
    <property type="protein sequence ID" value="ASIC003452-PA"/>
    <property type="gene ID" value="ASIC003452"/>
</dbReference>
<dbReference type="VEuPathDB" id="VectorBase:ASIC003452"/>
<protein>
    <submittedName>
        <fullName evidence="2 3">Succinate dehydrogenase/fumarate reductase iron-sulfur prot</fullName>
    </submittedName>
</protein>